<evidence type="ECO:0000259" key="4">
    <source>
        <dbReference type="PROSITE" id="PS50001"/>
    </source>
</evidence>
<dbReference type="InterPro" id="IPR000980">
    <property type="entry name" value="SH2"/>
</dbReference>
<comment type="caution">
    <text evidence="5">The sequence shown here is derived from an EMBL/GenBank/DDBJ whole genome shotgun (WGS) entry which is preliminary data.</text>
</comment>
<keyword evidence="1 2" id="KW-0727">SH2 domain</keyword>
<dbReference type="InterPro" id="IPR001217">
    <property type="entry name" value="STAT"/>
</dbReference>
<evidence type="ECO:0000256" key="1">
    <source>
        <dbReference type="ARBA" id="ARBA00022999"/>
    </source>
</evidence>
<dbReference type="Gene3D" id="3.30.505.10">
    <property type="entry name" value="SH2 domain"/>
    <property type="match status" value="1"/>
</dbReference>
<dbReference type="GO" id="GO:0003700">
    <property type="term" value="F:DNA-binding transcription factor activity"/>
    <property type="evidence" value="ECO:0007669"/>
    <property type="project" value="InterPro"/>
</dbReference>
<feature type="domain" description="SH2" evidence="4">
    <location>
        <begin position="631"/>
        <end position="713"/>
    </location>
</feature>
<dbReference type="GO" id="GO:0007165">
    <property type="term" value="P:signal transduction"/>
    <property type="evidence" value="ECO:0007669"/>
    <property type="project" value="InterPro"/>
</dbReference>
<protein>
    <recommendedName>
        <fullName evidence="4">SH2 domain-containing protein</fullName>
    </recommendedName>
</protein>
<keyword evidence="6" id="KW-1185">Reference proteome</keyword>
<dbReference type="InterPro" id="IPR036860">
    <property type="entry name" value="SH2_dom_sf"/>
</dbReference>
<dbReference type="CDD" id="cd10338">
    <property type="entry name" value="SH2_SHA"/>
    <property type="match status" value="1"/>
</dbReference>
<dbReference type="EMBL" id="BTGU01000183">
    <property type="protein sequence ID" value="GMN64508.1"/>
    <property type="molecule type" value="Genomic_DNA"/>
</dbReference>
<evidence type="ECO:0000256" key="3">
    <source>
        <dbReference type="SAM" id="MobiDB-lite"/>
    </source>
</evidence>
<feature type="region of interest" description="Disordered" evidence="3">
    <location>
        <begin position="432"/>
        <end position="474"/>
    </location>
</feature>
<gene>
    <name evidence="5" type="ORF">TIFTF001_033581</name>
</gene>
<organism evidence="5 6">
    <name type="scientific">Ficus carica</name>
    <name type="common">Common fig</name>
    <dbReference type="NCBI Taxonomy" id="3494"/>
    <lineage>
        <taxon>Eukaryota</taxon>
        <taxon>Viridiplantae</taxon>
        <taxon>Streptophyta</taxon>
        <taxon>Embryophyta</taxon>
        <taxon>Tracheophyta</taxon>
        <taxon>Spermatophyta</taxon>
        <taxon>Magnoliopsida</taxon>
        <taxon>eudicotyledons</taxon>
        <taxon>Gunneridae</taxon>
        <taxon>Pentapetalae</taxon>
        <taxon>rosids</taxon>
        <taxon>fabids</taxon>
        <taxon>Rosales</taxon>
        <taxon>Moraceae</taxon>
        <taxon>Ficeae</taxon>
        <taxon>Ficus</taxon>
    </lineage>
</organism>
<dbReference type="FunFam" id="3.30.505.10:FF:000086">
    <property type="entry name" value="SH2 domain protein B"/>
    <property type="match status" value="1"/>
</dbReference>
<dbReference type="PANTHER" id="PTHR11801">
    <property type="entry name" value="SIGNAL TRANSDUCER AND ACTIVATOR OF TRANSCRIPTION"/>
    <property type="match status" value="1"/>
</dbReference>
<reference evidence="5" key="1">
    <citation type="submission" date="2023-07" db="EMBL/GenBank/DDBJ databases">
        <title>draft genome sequence of fig (Ficus carica).</title>
        <authorList>
            <person name="Takahashi T."/>
            <person name="Nishimura K."/>
        </authorList>
    </citation>
    <scope>NUCLEOTIDE SEQUENCE</scope>
</reference>
<evidence type="ECO:0000256" key="2">
    <source>
        <dbReference type="PROSITE-ProRule" id="PRU00191"/>
    </source>
</evidence>
<dbReference type="PROSITE" id="PS50001">
    <property type="entry name" value="SH2"/>
    <property type="match status" value="1"/>
</dbReference>
<dbReference type="Proteomes" id="UP001187192">
    <property type="component" value="Unassembled WGS sequence"/>
</dbReference>
<proteinExistence type="predicted"/>
<accession>A0AA88DZ17</accession>
<name>A0AA88DZ17_FICCA</name>
<dbReference type="SUPFAM" id="SSF55550">
    <property type="entry name" value="SH2 domain"/>
    <property type="match status" value="1"/>
</dbReference>
<evidence type="ECO:0000313" key="5">
    <source>
        <dbReference type="EMBL" id="GMN64508.1"/>
    </source>
</evidence>
<dbReference type="AlphaFoldDB" id="A0AA88DZ17"/>
<evidence type="ECO:0000313" key="6">
    <source>
        <dbReference type="Proteomes" id="UP001187192"/>
    </source>
</evidence>
<sequence length="733" mass="82806">MADEALERENYSLLKDLRVEIEEKEETFSLCFWLYLLNSTTLPVTIIQKVDPDFTGNNSPFLAINTTKVMLFPLLPLQKEDPDFEVPHASVEMDIPREKWVHFGCEVSTDFVRLHIDREIVGEKPLSSVLETGCGLSGFGKITLVSGAGADSRDQGYIYNLKTLPKTLSIKDHYAKDPPVQLSIDKSSASEIEESEGGVWSIVGGKASCRRNFSLDVVFTDGSGQPVRGELEVVASLVYLEMGMTVERTSDGEAPLLISYDGIEFASSDRPTQLLHGRASFKLKISQLSSKCQNKLFRIKFHLPMMETYPFFVAFSPPIRSISRNRNTRISSVIWKRPTSALHPISHSSELDEDMLEVQQNSLHEIKPNPSSKRLRLGQDKISTNFKADRALEPLDEECNSHAWTENKEAAAIRIDYGRVVATAAETGQSHIEVDKEFMKSSTMGPENSEEDNSSTDSESIEARNSAPKGTSSTRNQISDLTVFKYSLANISERSLLLKEIANSASNEEILDFAYQVSLYSGCSHHRNQIVMAKRLVEEGTKAWNSISQNNNTVQWKSMECEIEEQFMKISRCSSRSLTQQDFELLRRIAGCQEYVAQENFEQMWCWLYPVAYTLSREWINAMWSSTSPRWIEGFITKEEAESALRGPRGLQEPGTFILRFPTSRSWPHPDAGNLVVTYVGSDYTLHHKLLSLDHAYSSLENQKDAKPLQDMLLEEPELSRLGRQDNSIIRSR</sequence>